<dbReference type="Proteomes" id="UP000007524">
    <property type="component" value="Segment"/>
</dbReference>
<keyword evidence="2" id="KW-1185">Reference proteome</keyword>
<gene>
    <name evidence="1" type="ORF">RaK2_00365</name>
</gene>
<organism evidence="1 2">
    <name type="scientific">Klebsiella phage vB_KleM_RaK2</name>
    <dbReference type="NCBI Taxonomy" id="1147094"/>
    <lineage>
        <taxon>Viruses</taxon>
        <taxon>Duplodnaviria</taxon>
        <taxon>Heunggongvirae</taxon>
        <taxon>Uroviricota</taxon>
        <taxon>Caudoviricetes</taxon>
        <taxon>Alcyoneusvirus</taxon>
        <taxon>Alcyoneusvirus RaK2</taxon>
    </lineage>
</organism>
<proteinExistence type="predicted"/>
<reference evidence="1 2" key="1">
    <citation type="journal article" date="2012" name="J. Virol.">
        <title>Genome of Klebsiella sp.-Infecting Bacteriophage vB_KleM_RaK2.</title>
        <authorList>
            <person name="Simoliunas E."/>
            <person name="Kaliniene L."/>
            <person name="Truncaite L."/>
            <person name="Klausa V."/>
            <person name="Zajanckauskaite A."/>
            <person name="Meskys R."/>
        </authorList>
    </citation>
    <scope>NUCLEOTIDE SEQUENCE [LARGE SCALE GENOMIC DNA]</scope>
</reference>
<evidence type="ECO:0000313" key="2">
    <source>
        <dbReference type="Proteomes" id="UP000007524"/>
    </source>
</evidence>
<dbReference type="RefSeq" id="YP_007007520.1">
    <property type="nucleotide sequence ID" value="NC_019526.1"/>
</dbReference>
<name>H6X4H2_9CAUD</name>
<protein>
    <submittedName>
        <fullName evidence="1">Uncharacterized protein</fullName>
    </submittedName>
</protein>
<dbReference type="KEGG" id="vg:14012953"/>
<dbReference type="EMBL" id="JQ513383">
    <property type="protein sequence ID" value="AFA44638.1"/>
    <property type="molecule type" value="Genomic_DNA"/>
</dbReference>
<accession>H6X4H2</accession>
<dbReference type="GeneID" id="14012953"/>
<sequence length="214" mass="25136">MTTSELSELFGILSVLMPKIESNPHHLLSPKAQSIFSIEKRVDLEYHEYHAYFKAIENGEIIPKVYHVSINELSSYTRCEVTRRGNYYNTTYTCERVLTVKENSHDFNVINLTDDGKVKEVMYHPTSEEIMINKGGVWGSRHKIKIPNYKDYDDVDAYMFQLSTVKDFSTEEENIMKFFMFLQKFKSSRKRLPKFSTNIELISLSKLLELYDQN</sequence>
<evidence type="ECO:0000313" key="1">
    <source>
        <dbReference type="EMBL" id="AFA44638.1"/>
    </source>
</evidence>